<dbReference type="EMBL" id="CP003764">
    <property type="protein sequence ID" value="AFQ29904.1"/>
    <property type="molecule type" value="Genomic_DNA"/>
</dbReference>
<organism evidence="2 3">
    <name type="scientific">Bacillus thuringiensis HD-789</name>
    <dbReference type="NCBI Taxonomy" id="1217737"/>
    <lineage>
        <taxon>Bacteria</taxon>
        <taxon>Bacillati</taxon>
        <taxon>Bacillota</taxon>
        <taxon>Bacilli</taxon>
        <taxon>Bacillales</taxon>
        <taxon>Bacillaceae</taxon>
        <taxon>Bacillus</taxon>
        <taxon>Bacillus cereus group</taxon>
    </lineage>
</organism>
<dbReference type="KEGG" id="btn:BTF1_29017"/>
<protein>
    <submittedName>
        <fullName evidence="2">Uncharacterized protein</fullName>
    </submittedName>
</protein>
<accession>A0A9W3JUF7</accession>
<evidence type="ECO:0000256" key="1">
    <source>
        <dbReference type="SAM" id="Phobius"/>
    </source>
</evidence>
<keyword evidence="1" id="KW-0472">Membrane</keyword>
<keyword evidence="1" id="KW-1133">Transmembrane helix</keyword>
<dbReference type="Proteomes" id="UP000005257">
    <property type="component" value="Plasmid pBTHD789-1"/>
</dbReference>
<feature type="transmembrane region" description="Helical" evidence="1">
    <location>
        <begin position="29"/>
        <end position="46"/>
    </location>
</feature>
<keyword evidence="1" id="KW-0812">Transmembrane</keyword>
<gene>
    <name evidence="2" type="ORF">BTF1_29017</name>
</gene>
<sequence length="130" mass="15104">MESLLLMVAVGLGILIAWKIVKTVIVRCIVIAIAIGIFIVGYDYVLPAKFNMNPYKLDRAYQLSQETKKVRVVEADGEKEVQVYFNDNWYYIKDLDIKKEFKTNSYMVETKDNKFKIEDKELVAILETLK</sequence>
<name>A0A9W3JUF7_BACTU</name>
<proteinExistence type="predicted"/>
<dbReference type="RefSeq" id="WP_000444716.1">
    <property type="nucleotide sequence ID" value="NC_018516.1"/>
</dbReference>
<geneLocation type="plasmid" evidence="2 3">
    <name>pBTHD789-1</name>
</geneLocation>
<evidence type="ECO:0000313" key="3">
    <source>
        <dbReference type="Proteomes" id="UP000005257"/>
    </source>
</evidence>
<dbReference type="AlphaFoldDB" id="A0A9W3JUF7"/>
<keyword evidence="2" id="KW-0614">Plasmid</keyword>
<evidence type="ECO:0000313" key="2">
    <source>
        <dbReference type="EMBL" id="AFQ29904.1"/>
    </source>
</evidence>
<reference evidence="2 3" key="1">
    <citation type="journal article" date="2013" name="Genome Announc.">
        <title>Complete Genome Sequence of Bacillus thuringiensis Serovar Israelensis Strain HD-789.</title>
        <authorList>
            <person name="Doggett N.A."/>
            <person name="Stubben C.J."/>
            <person name="Chertkov O."/>
            <person name="Bruce D.C."/>
            <person name="Detter J.C."/>
            <person name="Johnson S.L."/>
            <person name="Han C.S."/>
        </authorList>
    </citation>
    <scope>NUCLEOTIDE SEQUENCE [LARGE SCALE GENOMIC DNA]</scope>
    <source>
        <strain evidence="2 3">HD-789</strain>
    </source>
</reference>